<reference evidence="3" key="1">
    <citation type="journal article" date="2015" name="Nat. Genet.">
        <title>The genome and transcriptome of the zoonotic hookworm Ancylostoma ceylanicum identify infection-specific gene families.</title>
        <authorList>
            <person name="Schwarz E.M."/>
            <person name="Hu Y."/>
            <person name="Antoshechkin I."/>
            <person name="Miller M.M."/>
            <person name="Sternberg P.W."/>
            <person name="Aroian R.V."/>
        </authorList>
    </citation>
    <scope>NUCLEOTIDE SEQUENCE</scope>
    <source>
        <strain evidence="3">HY135</strain>
    </source>
</reference>
<evidence type="ECO:0000256" key="1">
    <source>
        <dbReference type="SAM" id="MobiDB-lite"/>
    </source>
</evidence>
<dbReference type="Proteomes" id="UP000024635">
    <property type="component" value="Unassembled WGS sequence"/>
</dbReference>
<proteinExistence type="predicted"/>
<dbReference type="EMBL" id="JARK01001600">
    <property type="protein sequence ID" value="EYB87385.1"/>
    <property type="molecule type" value="Genomic_DNA"/>
</dbReference>
<sequence>MLISDFASHDAFRRRSVSGHAPPETRMDKVNHSGLSLHPERLTFSIQATVNMTEEINKDDESGSESRPAPKVFQLTADELEKLM</sequence>
<organism evidence="2 3">
    <name type="scientific">Ancylostoma ceylanicum</name>
    <dbReference type="NCBI Taxonomy" id="53326"/>
    <lineage>
        <taxon>Eukaryota</taxon>
        <taxon>Metazoa</taxon>
        <taxon>Ecdysozoa</taxon>
        <taxon>Nematoda</taxon>
        <taxon>Chromadorea</taxon>
        <taxon>Rhabditida</taxon>
        <taxon>Rhabditina</taxon>
        <taxon>Rhabditomorpha</taxon>
        <taxon>Strongyloidea</taxon>
        <taxon>Ancylostomatidae</taxon>
        <taxon>Ancylostomatinae</taxon>
        <taxon>Ancylostoma</taxon>
    </lineage>
</organism>
<name>A0A016S9Q7_9BILA</name>
<accession>A0A016S9Q7</accession>
<keyword evidence="3" id="KW-1185">Reference proteome</keyword>
<evidence type="ECO:0000313" key="2">
    <source>
        <dbReference type="EMBL" id="EYB87385.1"/>
    </source>
</evidence>
<dbReference type="AlphaFoldDB" id="A0A016S9Q7"/>
<feature type="region of interest" description="Disordered" evidence="1">
    <location>
        <begin position="52"/>
        <end position="84"/>
    </location>
</feature>
<protein>
    <submittedName>
        <fullName evidence="2">Uncharacterized protein</fullName>
    </submittedName>
</protein>
<comment type="caution">
    <text evidence="2">The sequence shown here is derived from an EMBL/GenBank/DDBJ whole genome shotgun (WGS) entry which is preliminary data.</text>
</comment>
<feature type="region of interest" description="Disordered" evidence="1">
    <location>
        <begin position="1"/>
        <end position="36"/>
    </location>
</feature>
<evidence type="ECO:0000313" key="3">
    <source>
        <dbReference type="Proteomes" id="UP000024635"/>
    </source>
</evidence>
<gene>
    <name evidence="2" type="primary">Acey_s0264.g632</name>
    <name evidence="2" type="ORF">Y032_0264g632</name>
</gene>